<name>A0A194XAD4_MOLSC</name>
<dbReference type="InParanoid" id="A0A194XAD4"/>
<dbReference type="KEGG" id="psco:LY89DRAFT_685056"/>
<organism evidence="2 3">
    <name type="scientific">Mollisia scopiformis</name>
    <name type="common">Conifer needle endophyte fungus</name>
    <name type="synonym">Phialocephala scopiformis</name>
    <dbReference type="NCBI Taxonomy" id="149040"/>
    <lineage>
        <taxon>Eukaryota</taxon>
        <taxon>Fungi</taxon>
        <taxon>Dikarya</taxon>
        <taxon>Ascomycota</taxon>
        <taxon>Pezizomycotina</taxon>
        <taxon>Leotiomycetes</taxon>
        <taxon>Helotiales</taxon>
        <taxon>Mollisiaceae</taxon>
        <taxon>Mollisia</taxon>
    </lineage>
</organism>
<gene>
    <name evidence="2" type="ORF">LY89DRAFT_685056</name>
</gene>
<feature type="chain" id="PRO_5008268003" evidence="1">
    <location>
        <begin position="18"/>
        <end position="92"/>
    </location>
</feature>
<keyword evidence="3" id="KW-1185">Reference proteome</keyword>
<evidence type="ECO:0000256" key="1">
    <source>
        <dbReference type="SAM" id="SignalP"/>
    </source>
</evidence>
<dbReference type="Proteomes" id="UP000070700">
    <property type="component" value="Unassembled WGS sequence"/>
</dbReference>
<evidence type="ECO:0000313" key="3">
    <source>
        <dbReference type="Proteomes" id="UP000070700"/>
    </source>
</evidence>
<evidence type="ECO:0000313" key="2">
    <source>
        <dbReference type="EMBL" id="KUJ17099.1"/>
    </source>
</evidence>
<keyword evidence="1" id="KW-0732">Signal</keyword>
<dbReference type="GeneID" id="28824735"/>
<dbReference type="EMBL" id="KQ947415">
    <property type="protein sequence ID" value="KUJ17099.1"/>
    <property type="molecule type" value="Genomic_DNA"/>
</dbReference>
<feature type="signal peptide" evidence="1">
    <location>
        <begin position="1"/>
        <end position="17"/>
    </location>
</feature>
<accession>A0A194XAD4</accession>
<protein>
    <submittedName>
        <fullName evidence="2">Uncharacterized protein</fullName>
    </submittedName>
</protein>
<proteinExistence type="predicted"/>
<reference evidence="2 3" key="1">
    <citation type="submission" date="2015-10" db="EMBL/GenBank/DDBJ databases">
        <title>Full genome of DAOMC 229536 Phialocephala scopiformis, a fungal endophyte of spruce producing the potent anti-insectan compound rugulosin.</title>
        <authorList>
            <consortium name="DOE Joint Genome Institute"/>
            <person name="Walker A.K."/>
            <person name="Frasz S.L."/>
            <person name="Seifert K.A."/>
            <person name="Miller J.D."/>
            <person name="Mondo S.J."/>
            <person name="Labutti K."/>
            <person name="Lipzen A."/>
            <person name="Dockter R."/>
            <person name="Kennedy M."/>
            <person name="Grigoriev I.V."/>
            <person name="Spatafora J.W."/>
        </authorList>
    </citation>
    <scope>NUCLEOTIDE SEQUENCE [LARGE SCALE GENOMIC DNA]</scope>
    <source>
        <strain evidence="2 3">CBS 120377</strain>
    </source>
</reference>
<dbReference type="RefSeq" id="XP_018071454.1">
    <property type="nucleotide sequence ID" value="XM_018215009.1"/>
</dbReference>
<dbReference type="AlphaFoldDB" id="A0A194XAD4"/>
<sequence>MHFTPLLLLSLLGPALATPTVYSTRDTDDNDSIDGPTTWTQSELVEVNNAVQSCSTDCGDAAVDAVCAVALIIFDDYEGVANCFGGVKSVSC</sequence>